<dbReference type="AlphaFoldDB" id="A0A7J9BDD9"/>
<dbReference type="PANTHER" id="PTHR48200:SF1">
    <property type="entry name" value="AMINOTRANSFERASE-LIKE PLANT MOBILE DOMAIN-CONTAINING PROTEIN"/>
    <property type="match status" value="1"/>
</dbReference>
<evidence type="ECO:0000313" key="3">
    <source>
        <dbReference type="Proteomes" id="UP000593579"/>
    </source>
</evidence>
<feature type="domain" description="DUF7745" evidence="1">
    <location>
        <begin position="66"/>
        <end position="134"/>
    </location>
</feature>
<proteinExistence type="predicted"/>
<evidence type="ECO:0000259" key="1">
    <source>
        <dbReference type="Pfam" id="PF24924"/>
    </source>
</evidence>
<dbReference type="PANTHER" id="PTHR48200">
    <property type="entry name" value="PROTEIN, PUTATIVE-RELATED"/>
    <property type="match status" value="1"/>
</dbReference>
<dbReference type="Pfam" id="PF24924">
    <property type="entry name" value="DUF7745"/>
    <property type="match status" value="1"/>
</dbReference>
<organism evidence="2 3">
    <name type="scientific">Gossypium gossypioides</name>
    <name type="common">Mexican cotton</name>
    <name type="synonym">Selera gossypioides</name>
    <dbReference type="NCBI Taxonomy" id="34282"/>
    <lineage>
        <taxon>Eukaryota</taxon>
        <taxon>Viridiplantae</taxon>
        <taxon>Streptophyta</taxon>
        <taxon>Embryophyta</taxon>
        <taxon>Tracheophyta</taxon>
        <taxon>Spermatophyta</taxon>
        <taxon>Magnoliopsida</taxon>
        <taxon>eudicotyledons</taxon>
        <taxon>Gunneridae</taxon>
        <taxon>Pentapetalae</taxon>
        <taxon>rosids</taxon>
        <taxon>malvids</taxon>
        <taxon>Malvales</taxon>
        <taxon>Malvaceae</taxon>
        <taxon>Malvoideae</taxon>
        <taxon>Gossypium</taxon>
    </lineage>
</organism>
<dbReference type="Proteomes" id="UP000593579">
    <property type="component" value="Unassembled WGS sequence"/>
</dbReference>
<reference evidence="2 3" key="1">
    <citation type="journal article" date="2019" name="Genome Biol. Evol.">
        <title>Insights into the evolution of the New World diploid cottons (Gossypium, subgenus Houzingenia) based on genome sequencing.</title>
        <authorList>
            <person name="Grover C.E."/>
            <person name="Arick M.A. 2nd"/>
            <person name="Thrash A."/>
            <person name="Conover J.L."/>
            <person name="Sanders W.S."/>
            <person name="Peterson D.G."/>
            <person name="Frelichowski J.E."/>
            <person name="Scheffler J.A."/>
            <person name="Scheffler B.E."/>
            <person name="Wendel J.F."/>
        </authorList>
    </citation>
    <scope>NUCLEOTIDE SEQUENCE [LARGE SCALE GENOMIC DNA]</scope>
    <source>
        <strain evidence="2">5</strain>
        <tissue evidence="2">Leaf</tissue>
    </source>
</reference>
<comment type="caution">
    <text evidence="2">The sequence shown here is derived from an EMBL/GenBank/DDBJ whole genome shotgun (WGS) entry which is preliminary data.</text>
</comment>
<name>A0A7J9BDD9_GOSGO</name>
<protein>
    <recommendedName>
        <fullName evidence="1">DUF7745 domain-containing protein</fullName>
    </recommendedName>
</protein>
<sequence length="172" mass="20125">MNKLLEDSVVRHGVENIGIIARMSEDTQNREGDYQIASFDSSLPQIVRINCRRNRKDNLKGIWQSWDEAKKTRFRDKYGGVAQLLFIKLDNALLKAMVRFWDPAYRCFTFNKMDMVPTIKEYSTLLHYDFRDPLRIYWKWNVYFRGPLANLMGLPGGKVKAILKDKNGPCIS</sequence>
<accession>A0A7J9BDD9</accession>
<dbReference type="OrthoDB" id="996936at2759"/>
<keyword evidence="3" id="KW-1185">Reference proteome</keyword>
<dbReference type="InterPro" id="IPR056647">
    <property type="entry name" value="DUF7745"/>
</dbReference>
<dbReference type="EMBL" id="JABEZY010000002">
    <property type="protein sequence ID" value="MBA0734355.1"/>
    <property type="molecule type" value="Genomic_DNA"/>
</dbReference>
<evidence type="ECO:0000313" key="2">
    <source>
        <dbReference type="EMBL" id="MBA0734355.1"/>
    </source>
</evidence>
<gene>
    <name evidence="2" type="ORF">Gogos_018275</name>
</gene>